<dbReference type="KEGG" id="hdh:G5B40_09440"/>
<dbReference type="AlphaFoldDB" id="A0A7M3T747"/>
<dbReference type="Proteomes" id="UP000503336">
    <property type="component" value="Chromosome"/>
</dbReference>
<keyword evidence="2" id="KW-1185">Reference proteome</keyword>
<protein>
    <submittedName>
        <fullName evidence="1">DUF2190 family protein</fullName>
    </submittedName>
</protein>
<evidence type="ECO:0000313" key="1">
    <source>
        <dbReference type="EMBL" id="QIE57828.1"/>
    </source>
</evidence>
<name>A0A7M3T747_9RHOB</name>
<reference evidence="1 2" key="1">
    <citation type="submission" date="2020-02" db="EMBL/GenBank/DDBJ databases">
        <title>complete genome sequence of Rhodobacteraceae bacterium.</title>
        <authorList>
            <person name="Park J."/>
            <person name="Kim Y.-S."/>
            <person name="Kim K.-H."/>
        </authorList>
    </citation>
    <scope>NUCLEOTIDE SEQUENCE [LARGE SCALE GENOMIC DNA]</scope>
    <source>
        <strain evidence="1 2">RR4-56</strain>
    </source>
</reference>
<dbReference type="Pfam" id="PF09956">
    <property type="entry name" value="Phage_cement_2"/>
    <property type="match status" value="1"/>
</dbReference>
<organism evidence="1 2">
    <name type="scientific">Pikeienuella piscinae</name>
    <dbReference type="NCBI Taxonomy" id="2748098"/>
    <lineage>
        <taxon>Bacteria</taxon>
        <taxon>Pseudomonadati</taxon>
        <taxon>Pseudomonadota</taxon>
        <taxon>Alphaproteobacteria</taxon>
        <taxon>Rhodobacterales</taxon>
        <taxon>Paracoccaceae</taxon>
        <taxon>Pikeienuella</taxon>
    </lineage>
</organism>
<evidence type="ECO:0000313" key="2">
    <source>
        <dbReference type="Proteomes" id="UP000503336"/>
    </source>
</evidence>
<proteinExistence type="predicted"/>
<dbReference type="InterPro" id="IPR011231">
    <property type="entry name" value="Phage_VT1-Sakai_H0018"/>
</dbReference>
<sequence length="133" mass="14254">MPGNTITLTAPYAVNSGDGLLVGSIFGIAAGNAANAETVETALVGIFDLEKVVSQAWSAGDKIYWDNSKKEFTKTATATTLIGVAAEAVAGGEFRAPGDQRHWRISDFARDGRHSGHHRGRRNPWWSGYAAHR</sequence>
<gene>
    <name evidence="1" type="ORF">G5B40_09440</name>
</gene>
<accession>A0A7M3T747</accession>
<dbReference type="EMBL" id="CP049056">
    <property type="protein sequence ID" value="QIE57828.1"/>
    <property type="molecule type" value="Genomic_DNA"/>
</dbReference>